<proteinExistence type="predicted"/>
<comment type="caution">
    <text evidence="1">The sequence shown here is derived from an EMBL/GenBank/DDBJ whole genome shotgun (WGS) entry which is preliminary data.</text>
</comment>
<accession>A0AA44DK05</accession>
<evidence type="ECO:0000313" key="2">
    <source>
        <dbReference type="Proteomes" id="UP000573963"/>
    </source>
</evidence>
<dbReference type="Proteomes" id="UP000573963">
    <property type="component" value="Unassembled WGS sequence"/>
</dbReference>
<name>A0AA44DK05_PARBF</name>
<gene>
    <name evidence="1" type="ORF">HF875_05215</name>
</gene>
<evidence type="ECO:0000313" key="1">
    <source>
        <dbReference type="EMBL" id="NME08907.1"/>
    </source>
</evidence>
<dbReference type="AlphaFoldDB" id="A0AA44DK05"/>
<sequence length="46" mass="5337">MYLALIYLIIDGLYSFIESFINLAKITDEGIIFIDGTYVKYKEINV</sequence>
<reference evidence="1 2" key="1">
    <citation type="submission" date="2020-04" db="EMBL/GenBank/DDBJ databases">
        <authorList>
            <person name="Hitch T.C.A."/>
            <person name="Wylensek D."/>
            <person name="Clavel T."/>
        </authorList>
    </citation>
    <scope>NUCLEOTIDE SEQUENCE [LARGE SCALE GENOMIC DNA]</scope>
    <source>
        <strain evidence="1 2">Med78_4-601-WT-2</strain>
    </source>
</reference>
<organism evidence="1 2">
    <name type="scientific">Paraclostridium bifermentans</name>
    <name type="common">Clostridium bifermentans</name>
    <dbReference type="NCBI Taxonomy" id="1490"/>
    <lineage>
        <taxon>Bacteria</taxon>
        <taxon>Bacillati</taxon>
        <taxon>Bacillota</taxon>
        <taxon>Clostridia</taxon>
        <taxon>Peptostreptococcales</taxon>
        <taxon>Peptostreptococcaceae</taxon>
        <taxon>Paraclostridium</taxon>
    </lineage>
</organism>
<protein>
    <submittedName>
        <fullName evidence="1">Uncharacterized protein</fullName>
    </submittedName>
</protein>
<dbReference type="EMBL" id="JABAFD010000002">
    <property type="protein sequence ID" value="NME08907.1"/>
    <property type="molecule type" value="Genomic_DNA"/>
</dbReference>
<dbReference type="RefSeq" id="WP_168931457.1">
    <property type="nucleotide sequence ID" value="NZ_CP032452.1"/>
</dbReference>